<dbReference type="CDD" id="cd01743">
    <property type="entry name" value="GATase1_Anthranilate_Synthase"/>
    <property type="match status" value="1"/>
</dbReference>
<dbReference type="GO" id="GO:0005829">
    <property type="term" value="C:cytosol"/>
    <property type="evidence" value="ECO:0007669"/>
    <property type="project" value="TreeGrafter"/>
</dbReference>
<dbReference type="Pfam" id="PF00117">
    <property type="entry name" value="GATase"/>
    <property type="match status" value="1"/>
</dbReference>
<dbReference type="SUPFAM" id="SSF52418">
    <property type="entry name" value="Nucleoside phosphorylase/phosphoribosyltransferase catalytic domain"/>
    <property type="match status" value="1"/>
</dbReference>
<feature type="binding site" evidence="4">
    <location>
        <position position="422"/>
    </location>
    <ligand>
        <name>Mg(2+)</name>
        <dbReference type="ChEBI" id="CHEBI:18420"/>
        <label>1</label>
    </ligand>
</feature>
<dbReference type="GO" id="GO:0000162">
    <property type="term" value="P:L-tryptophan biosynthetic process"/>
    <property type="evidence" value="ECO:0007669"/>
    <property type="project" value="UniProtKB-UniRule"/>
</dbReference>
<dbReference type="Proteomes" id="UP000201169">
    <property type="component" value="Chromosome"/>
</dbReference>
<dbReference type="InterPro" id="IPR005940">
    <property type="entry name" value="Anthranilate_Pribosyl_Tfrase"/>
</dbReference>
<evidence type="ECO:0000259" key="6">
    <source>
        <dbReference type="Pfam" id="PF00591"/>
    </source>
</evidence>
<dbReference type="SUPFAM" id="SSF52317">
    <property type="entry name" value="Class I glutamine amidotransferase-like"/>
    <property type="match status" value="1"/>
</dbReference>
<name>A0A222MXL7_9BACT</name>
<feature type="binding site" evidence="4">
    <location>
        <begin position="285"/>
        <end position="288"/>
    </location>
    <ligand>
        <name>5-phospho-alpha-D-ribose 1-diphosphate</name>
        <dbReference type="ChEBI" id="CHEBI:58017"/>
    </ligand>
</feature>
<feature type="binding site" evidence="4">
    <location>
        <position position="283"/>
    </location>
    <ligand>
        <name>5-phospho-alpha-D-ribose 1-diphosphate</name>
        <dbReference type="ChEBI" id="CHEBI:58017"/>
    </ligand>
</feature>
<protein>
    <recommendedName>
        <fullName evidence="4">Anthranilate phosphoribosyltransferase</fullName>
        <ecNumber evidence="4">2.4.2.18</ecNumber>
    </recommendedName>
</protein>
<dbReference type="PANTHER" id="PTHR43285">
    <property type="entry name" value="ANTHRANILATE PHOSPHORIBOSYLTRANSFERASE"/>
    <property type="match status" value="1"/>
</dbReference>
<dbReference type="Pfam" id="PF00591">
    <property type="entry name" value="Glycos_transf_3"/>
    <property type="match status" value="1"/>
</dbReference>
<dbReference type="Gene3D" id="3.40.50.880">
    <property type="match status" value="1"/>
</dbReference>
<keyword evidence="4" id="KW-0460">Magnesium</keyword>
<feature type="binding site" evidence="4">
    <location>
        <position position="421"/>
    </location>
    <ligand>
        <name>Mg(2+)</name>
        <dbReference type="ChEBI" id="CHEBI:18420"/>
        <label>2</label>
    </ligand>
</feature>
<evidence type="ECO:0000259" key="5">
    <source>
        <dbReference type="Pfam" id="PF00117"/>
    </source>
</evidence>
<keyword evidence="4" id="KW-0822">Tryptophan biosynthesis</keyword>
<feature type="binding site" evidence="4">
    <location>
        <begin position="303"/>
        <end position="311"/>
    </location>
    <ligand>
        <name>5-phospho-alpha-D-ribose 1-diphosphate</name>
        <dbReference type="ChEBI" id="CHEBI:58017"/>
    </ligand>
</feature>
<comment type="cofactor">
    <cofactor evidence="4">
        <name>Mg(2+)</name>
        <dbReference type="ChEBI" id="CHEBI:18420"/>
    </cofactor>
    <text evidence="4">Binds 2 magnesium ions per monomer.</text>
</comment>
<dbReference type="EC" id="2.4.2.18" evidence="4"/>
<feature type="binding site" evidence="4">
    <location>
        <position position="306"/>
    </location>
    <ligand>
        <name>anthranilate</name>
        <dbReference type="ChEBI" id="CHEBI:16567"/>
        <label>1</label>
    </ligand>
</feature>
<comment type="caution">
    <text evidence="4">Lacks conserved residue(s) required for the propagation of feature annotation.</text>
</comment>
<dbReference type="NCBIfam" id="TIGR01245">
    <property type="entry name" value="trpD"/>
    <property type="match status" value="1"/>
</dbReference>
<dbReference type="NCBIfam" id="TIGR00566">
    <property type="entry name" value="trpG_papA"/>
    <property type="match status" value="1"/>
</dbReference>
<dbReference type="PANTHER" id="PTHR43285:SF2">
    <property type="entry name" value="ANTHRANILATE PHOSPHORIBOSYLTRANSFERASE"/>
    <property type="match status" value="1"/>
</dbReference>
<dbReference type="UniPathway" id="UPA00035">
    <property type="reaction ID" value="UER00041"/>
</dbReference>
<dbReference type="EMBL" id="CP022347">
    <property type="protein sequence ID" value="ASQ30874.1"/>
    <property type="molecule type" value="Genomic_DNA"/>
</dbReference>
<feature type="domain" description="Glycosyl transferase family 3" evidence="6">
    <location>
        <begin position="268"/>
        <end position="519"/>
    </location>
</feature>
<keyword evidence="1 4" id="KW-0328">Glycosyltransferase</keyword>
<dbReference type="InterPro" id="IPR006221">
    <property type="entry name" value="TrpG/PapA_dom"/>
</dbReference>
<dbReference type="RefSeq" id="WP_094325673.1">
    <property type="nucleotide sequence ID" value="NZ_CP022347.1"/>
</dbReference>
<dbReference type="GO" id="GO:0000287">
    <property type="term" value="F:magnesium ion binding"/>
    <property type="evidence" value="ECO:0007669"/>
    <property type="project" value="UniProtKB-UniRule"/>
</dbReference>
<dbReference type="KEGG" id="cavi:CAV_1248"/>
<dbReference type="FunFam" id="3.40.50.880:FF:000003">
    <property type="entry name" value="Anthranilate synthase component II"/>
    <property type="match status" value="1"/>
</dbReference>
<comment type="function">
    <text evidence="4">Catalyzes the transfer of the phosphoribosyl group of 5-phosphorylribose-1-pyrophosphate (PRPP) to anthranilate to yield N-(5'-phosphoribosyl)-anthranilate (PRA).</text>
</comment>
<dbReference type="InterPro" id="IPR035902">
    <property type="entry name" value="Nuc_phospho_transferase"/>
</dbReference>
<dbReference type="GO" id="GO:0004048">
    <property type="term" value="F:anthranilate phosphoribosyltransferase activity"/>
    <property type="evidence" value="ECO:0007669"/>
    <property type="project" value="UniProtKB-UniRule"/>
</dbReference>
<keyword evidence="2 4" id="KW-0808">Transferase</keyword>
<keyword evidence="8" id="KW-1185">Reference proteome</keyword>
<evidence type="ECO:0000256" key="1">
    <source>
        <dbReference type="ARBA" id="ARBA00022676"/>
    </source>
</evidence>
<keyword evidence="4" id="KW-0057">Aromatic amino acid biosynthesis</keyword>
<dbReference type="PRINTS" id="PR00096">
    <property type="entry name" value="GATASE"/>
</dbReference>
<comment type="pathway">
    <text evidence="4">Amino-acid biosynthesis; L-tryptophan biosynthesis; L-tryptophan from chorismate: step 2/5.</text>
</comment>
<sequence length="537" mass="60276">MIVLIDNYDSFVFNIKTMLETVYKGEIKVLRNDACDIEYIKKLNPDFIILSPGPKHPKDSGICLDIFKAKLEIPTLGICLGHQALAFCFDCEISRLKEPKHAITSSIDVLDEGLIFKNLPKNFEVMRYHSLYVKEANENFTVLARSEDGCIMAIKHKHLPYFGIQFHPESYFSEYGLKIFENFLALKKDETKEKKQNLAYFINKMQDNEKLQSKDFELICKLIASKDYEPLQLSALLVLITEKSLDENSLSSLVKSVLKYSQTFSDESDMIDIVGTGGDGFKSINVSTSAAFILAALGVKVAKHGNKAISSSSGSSDVLEALNIHSTSSILKQKKLLDETGLSFFHAPHFHSLVGEIKEIRQRLGVRTVFNVLGPLLHPNLKLKYQLVGNYHAPVHELLIKVLKQLGRKKALVVRGNDGMDEISICDDTKIYELNEGEISSYTISPEQFGFKRAMHYEIKGGNAKENARILLDTLEGKISGAKFDIVVLNAMFALYATQKVSNPLVAKEMILDAIYSGKVLEYFTKYQEKVSSINAN</sequence>
<feature type="binding site" evidence="4">
    <location>
        <position position="275"/>
    </location>
    <ligand>
        <name>anthranilate</name>
        <dbReference type="ChEBI" id="CHEBI:16567"/>
        <label>1</label>
    </ligand>
</feature>
<dbReference type="HAMAP" id="MF_00211">
    <property type="entry name" value="TrpD"/>
    <property type="match status" value="1"/>
</dbReference>
<feature type="binding site" evidence="4">
    <location>
        <position position="361"/>
    </location>
    <ligand>
        <name>anthranilate</name>
        <dbReference type="ChEBI" id="CHEBI:16567"/>
        <label>2</label>
    </ligand>
</feature>
<gene>
    <name evidence="7" type="primary">trpDG</name>
    <name evidence="4" type="synonym">trpD</name>
    <name evidence="7" type="ORF">CAV_1248</name>
</gene>
<evidence type="ECO:0000256" key="3">
    <source>
        <dbReference type="ARBA" id="ARBA00022962"/>
    </source>
</evidence>
<feature type="binding site" evidence="4">
    <location>
        <position position="315"/>
    </location>
    <ligand>
        <name>5-phospho-alpha-D-ribose 1-diphosphate</name>
        <dbReference type="ChEBI" id="CHEBI:58017"/>
    </ligand>
</feature>
<accession>A0A222MXL7</accession>
<dbReference type="PROSITE" id="PS51273">
    <property type="entry name" value="GATASE_TYPE_1"/>
    <property type="match status" value="1"/>
</dbReference>
<dbReference type="GO" id="GO:0016829">
    <property type="term" value="F:lyase activity"/>
    <property type="evidence" value="ECO:0007669"/>
    <property type="project" value="UniProtKB-KW"/>
</dbReference>
<dbReference type="AlphaFoldDB" id="A0A222MXL7"/>
<evidence type="ECO:0000313" key="7">
    <source>
        <dbReference type="EMBL" id="ASQ30874.1"/>
    </source>
</evidence>
<dbReference type="InterPro" id="IPR029062">
    <property type="entry name" value="Class_I_gatase-like"/>
</dbReference>
<proteinExistence type="inferred from homology"/>
<reference evidence="7 8" key="1">
    <citation type="submission" date="2017-07" db="EMBL/GenBank/DDBJ databases">
        <title>Analysis of two Campylobacter avium genomes and identification of a novel hippuricase gene.</title>
        <authorList>
            <person name="Miller W.G."/>
            <person name="Chapman M.H."/>
            <person name="Yee E."/>
            <person name="Revez J."/>
            <person name="Bono J.L."/>
            <person name="Rossi M."/>
        </authorList>
    </citation>
    <scope>NUCLEOTIDE SEQUENCE [LARGE SCALE GENOMIC DNA]</scope>
    <source>
        <strain evidence="7 8">LMG 24591</strain>
    </source>
</reference>
<feature type="domain" description="Glutamine amidotransferase" evidence="5">
    <location>
        <begin position="3"/>
        <end position="184"/>
    </location>
</feature>
<dbReference type="OrthoDB" id="9806430at2"/>
<dbReference type="Gene3D" id="1.20.970.10">
    <property type="entry name" value="Transferase, Pyrimidine Nucleoside Phosphorylase, Chain C"/>
    <property type="match status" value="1"/>
</dbReference>
<dbReference type="Gene3D" id="3.40.1030.10">
    <property type="entry name" value="Nucleoside phosphorylase/phosphoribosyltransferase catalytic domain"/>
    <property type="match status" value="1"/>
</dbReference>
<keyword evidence="4" id="KW-0028">Amino-acid biosynthesis</keyword>
<dbReference type="InterPro" id="IPR036320">
    <property type="entry name" value="Glycosyl_Trfase_fam3_N_dom_sf"/>
</dbReference>
<keyword evidence="7" id="KW-0456">Lyase</keyword>
<keyword evidence="4" id="KW-0479">Metal-binding</keyword>
<dbReference type="InterPro" id="IPR000312">
    <property type="entry name" value="Glycosyl_Trfase_fam3"/>
</dbReference>
<comment type="similarity">
    <text evidence="4">Belongs to the anthranilate phosphoribosyltransferase family.</text>
</comment>
<feature type="binding site" evidence="4">
    <location>
        <position position="275"/>
    </location>
    <ligand>
        <name>5-phospho-alpha-D-ribose 1-diphosphate</name>
        <dbReference type="ChEBI" id="CHEBI:58017"/>
    </ligand>
</feature>
<keyword evidence="3" id="KW-0315">Glutamine amidotransferase</keyword>
<comment type="catalytic activity">
    <reaction evidence="4">
        <text>N-(5-phospho-beta-D-ribosyl)anthranilate + diphosphate = 5-phospho-alpha-D-ribose 1-diphosphate + anthranilate</text>
        <dbReference type="Rhea" id="RHEA:11768"/>
        <dbReference type="ChEBI" id="CHEBI:16567"/>
        <dbReference type="ChEBI" id="CHEBI:18277"/>
        <dbReference type="ChEBI" id="CHEBI:33019"/>
        <dbReference type="ChEBI" id="CHEBI:58017"/>
        <dbReference type="EC" id="2.4.2.18"/>
    </reaction>
</comment>
<evidence type="ECO:0000256" key="2">
    <source>
        <dbReference type="ARBA" id="ARBA00022679"/>
    </source>
</evidence>
<feature type="binding site" evidence="4">
    <location>
        <position position="422"/>
    </location>
    <ligand>
        <name>Mg(2+)</name>
        <dbReference type="ChEBI" id="CHEBI:18420"/>
        <label>2</label>
    </ligand>
</feature>
<evidence type="ECO:0000313" key="8">
    <source>
        <dbReference type="Proteomes" id="UP000201169"/>
    </source>
</evidence>
<evidence type="ECO:0000256" key="4">
    <source>
        <dbReference type="HAMAP-Rule" id="MF_00211"/>
    </source>
</evidence>
<feature type="binding site" evidence="4">
    <location>
        <position position="287"/>
    </location>
    <ligand>
        <name>Mg(2+)</name>
        <dbReference type="ChEBI" id="CHEBI:18420"/>
        <label>1</label>
    </ligand>
</feature>
<dbReference type="PRINTS" id="PR00097">
    <property type="entry name" value="ANTSNTHASEII"/>
</dbReference>
<dbReference type="SUPFAM" id="SSF47648">
    <property type="entry name" value="Nucleoside phosphorylase/phosphoribosyltransferase N-terminal domain"/>
    <property type="match status" value="1"/>
</dbReference>
<comment type="subunit">
    <text evidence="4">Homodimer.</text>
</comment>
<feature type="binding site" evidence="4">
    <location>
        <begin position="278"/>
        <end position="279"/>
    </location>
    <ligand>
        <name>5-phospho-alpha-D-ribose 1-diphosphate</name>
        <dbReference type="ChEBI" id="CHEBI:58017"/>
    </ligand>
</feature>
<organism evidence="7 8">
    <name type="scientific">Campylobacter avium LMG 24591</name>
    <dbReference type="NCBI Taxonomy" id="522484"/>
    <lineage>
        <taxon>Bacteria</taxon>
        <taxon>Pseudomonadati</taxon>
        <taxon>Campylobacterota</taxon>
        <taxon>Epsilonproteobacteria</taxon>
        <taxon>Campylobacterales</taxon>
        <taxon>Campylobacteraceae</taxon>
        <taxon>Campylobacter</taxon>
    </lineage>
</organism>
<dbReference type="InterPro" id="IPR017926">
    <property type="entry name" value="GATASE"/>
</dbReference>